<evidence type="ECO:0000256" key="1">
    <source>
        <dbReference type="ARBA" id="ARBA00000151"/>
    </source>
</evidence>
<evidence type="ECO:0000313" key="12">
    <source>
        <dbReference type="EMBL" id="ABM10085.1"/>
    </source>
</evidence>
<evidence type="ECO:0000256" key="8">
    <source>
        <dbReference type="ARBA" id="ARBA00022840"/>
    </source>
</evidence>
<dbReference type="OrthoDB" id="34166at2"/>
<dbReference type="InterPro" id="IPR013749">
    <property type="entry name" value="PM/HMP-P_kinase-1"/>
</dbReference>
<dbReference type="PANTHER" id="PTHR20858">
    <property type="entry name" value="PHOSPHOMETHYLPYRIMIDINE KINASE"/>
    <property type="match status" value="1"/>
</dbReference>
<dbReference type="KEGG" id="aau:AAur_2368"/>
<dbReference type="Proteomes" id="UP000000637">
    <property type="component" value="Chromosome"/>
</dbReference>
<gene>
    <name evidence="12" type="primary">thiD</name>
    <name evidence="12" type="ordered locus">AAur_2368</name>
</gene>
<dbReference type="UniPathway" id="UPA00060">
    <property type="reaction ID" value="UER00138"/>
</dbReference>
<dbReference type="EMBL" id="CP000474">
    <property type="protein sequence ID" value="ABM10085.1"/>
    <property type="molecule type" value="Genomic_DNA"/>
</dbReference>
<keyword evidence="13" id="KW-1185">Reference proteome</keyword>
<keyword evidence="8" id="KW-0067">ATP-binding</keyword>
<dbReference type="GO" id="GO:0008972">
    <property type="term" value="F:phosphomethylpyrimidine kinase activity"/>
    <property type="evidence" value="ECO:0007669"/>
    <property type="project" value="UniProtKB-EC"/>
</dbReference>
<dbReference type="InterPro" id="IPR016084">
    <property type="entry name" value="Haem_Oase-like_multi-hlx"/>
</dbReference>
<dbReference type="Pfam" id="PF03070">
    <property type="entry name" value="TENA_THI-4"/>
    <property type="match status" value="1"/>
</dbReference>
<evidence type="ECO:0000256" key="2">
    <source>
        <dbReference type="ARBA" id="ARBA00000565"/>
    </source>
</evidence>
<evidence type="ECO:0000256" key="3">
    <source>
        <dbReference type="ARBA" id="ARBA00003848"/>
    </source>
</evidence>
<evidence type="ECO:0000313" key="13">
    <source>
        <dbReference type="Proteomes" id="UP000000637"/>
    </source>
</evidence>
<dbReference type="GO" id="GO:0009229">
    <property type="term" value="P:thiamine diphosphate biosynthetic process"/>
    <property type="evidence" value="ECO:0007669"/>
    <property type="project" value="UniProtKB-UniPathway"/>
</dbReference>
<comment type="catalytic activity">
    <reaction evidence="1">
        <text>4-amino-5-hydroxymethyl-2-methylpyrimidine + ATP = 4-amino-2-methyl-5-(phosphooxymethyl)pyrimidine + ADP + H(+)</text>
        <dbReference type="Rhea" id="RHEA:23096"/>
        <dbReference type="ChEBI" id="CHEBI:15378"/>
        <dbReference type="ChEBI" id="CHEBI:16892"/>
        <dbReference type="ChEBI" id="CHEBI:30616"/>
        <dbReference type="ChEBI" id="CHEBI:58354"/>
        <dbReference type="ChEBI" id="CHEBI:456216"/>
        <dbReference type="EC" id="2.7.1.49"/>
    </reaction>
</comment>
<accession>A1R790</accession>
<proteinExistence type="predicted"/>
<dbReference type="PANTHER" id="PTHR20858:SF17">
    <property type="entry name" value="HYDROXYMETHYLPYRIMIDINE_PHOSPHOMETHYLPYRIMIDINE KINASE THI20-RELATED"/>
    <property type="match status" value="1"/>
</dbReference>
<keyword evidence="6" id="KW-0547">Nucleotide-binding</keyword>
<dbReference type="AlphaFoldDB" id="A1R790"/>
<dbReference type="RefSeq" id="WP_011775045.1">
    <property type="nucleotide sequence ID" value="NC_008711.1"/>
</dbReference>
<dbReference type="InterPro" id="IPR029056">
    <property type="entry name" value="Ribokinase-like"/>
</dbReference>
<dbReference type="Pfam" id="PF08543">
    <property type="entry name" value="Phos_pyr_kin"/>
    <property type="match status" value="1"/>
</dbReference>
<evidence type="ECO:0000256" key="5">
    <source>
        <dbReference type="ARBA" id="ARBA00022679"/>
    </source>
</evidence>
<dbReference type="HOGENOM" id="CLU_020520_2_1_11"/>
<reference evidence="12 13" key="1">
    <citation type="journal article" date="2006" name="PLoS Genet.">
        <title>Secrets of soil survival revealed by the genome sequence of Arthrobacter aurescens TC1.</title>
        <authorList>
            <person name="Mongodin E.F."/>
            <person name="Shapir N."/>
            <person name="Daugherty S.C."/>
            <person name="DeBoy R.T."/>
            <person name="Emerson J.B."/>
            <person name="Shvartzbeyn A."/>
            <person name="Radune D."/>
            <person name="Vamathevan J."/>
            <person name="Riggs F."/>
            <person name="Grinberg V."/>
            <person name="Khouri H."/>
            <person name="Wackett L.P."/>
            <person name="Nelson K.E."/>
            <person name="Sadowsky M.J."/>
        </authorList>
    </citation>
    <scope>NUCLEOTIDE SEQUENCE [LARGE SCALE GENOMIC DNA]</scope>
    <source>
        <strain evidence="12 13">TC1</strain>
    </source>
</reference>
<evidence type="ECO:0000259" key="10">
    <source>
        <dbReference type="Pfam" id="PF03070"/>
    </source>
</evidence>
<dbReference type="GO" id="GO:0005524">
    <property type="term" value="F:ATP binding"/>
    <property type="evidence" value="ECO:0007669"/>
    <property type="project" value="UniProtKB-KW"/>
</dbReference>
<keyword evidence="9" id="KW-0784">Thiamine biosynthesis</keyword>
<dbReference type="InterPro" id="IPR004399">
    <property type="entry name" value="HMP/HMP-P_kinase_dom"/>
</dbReference>
<dbReference type="EC" id="2.7.4.7" evidence="12"/>
<dbReference type="GO" id="GO:0009228">
    <property type="term" value="P:thiamine biosynthetic process"/>
    <property type="evidence" value="ECO:0007669"/>
    <property type="project" value="UniProtKB-KW"/>
</dbReference>
<comment type="catalytic activity">
    <reaction evidence="2">
        <text>4-amino-2-methyl-5-(phosphooxymethyl)pyrimidine + ATP = 4-amino-2-methyl-5-(diphosphooxymethyl)pyrimidine + ADP</text>
        <dbReference type="Rhea" id="RHEA:19893"/>
        <dbReference type="ChEBI" id="CHEBI:30616"/>
        <dbReference type="ChEBI" id="CHEBI:57841"/>
        <dbReference type="ChEBI" id="CHEBI:58354"/>
        <dbReference type="ChEBI" id="CHEBI:456216"/>
        <dbReference type="EC" id="2.7.4.7"/>
    </reaction>
</comment>
<dbReference type="SUPFAM" id="SSF48613">
    <property type="entry name" value="Heme oxygenase-like"/>
    <property type="match status" value="1"/>
</dbReference>
<dbReference type="FunFam" id="3.40.1190.20:FF:000003">
    <property type="entry name" value="Phosphomethylpyrimidine kinase ThiD"/>
    <property type="match status" value="1"/>
</dbReference>
<evidence type="ECO:0000256" key="7">
    <source>
        <dbReference type="ARBA" id="ARBA00022777"/>
    </source>
</evidence>
<dbReference type="eggNOG" id="COG0819">
    <property type="taxonomic scope" value="Bacteria"/>
</dbReference>
<dbReference type="NCBIfam" id="TIGR00097">
    <property type="entry name" value="HMP-P_kinase"/>
    <property type="match status" value="1"/>
</dbReference>
<feature type="domain" description="Pyridoxamine kinase/Phosphomethylpyrimidine kinase" evidence="11">
    <location>
        <begin position="31"/>
        <end position="282"/>
    </location>
</feature>
<dbReference type="GO" id="GO:0005829">
    <property type="term" value="C:cytosol"/>
    <property type="evidence" value="ECO:0007669"/>
    <property type="project" value="TreeGrafter"/>
</dbReference>
<dbReference type="CDD" id="cd01169">
    <property type="entry name" value="HMPP_kinase"/>
    <property type="match status" value="1"/>
</dbReference>
<protein>
    <submittedName>
        <fullName evidence="12">Phosphomethylpyrimidine kinase</fullName>
        <ecNumber evidence="12">2.7.4.7</ecNumber>
    </submittedName>
</protein>
<evidence type="ECO:0000256" key="6">
    <source>
        <dbReference type="ARBA" id="ARBA00022741"/>
    </source>
</evidence>
<dbReference type="eggNOG" id="COG0351">
    <property type="taxonomic scope" value="Bacteria"/>
</dbReference>
<dbReference type="SUPFAM" id="SSF53613">
    <property type="entry name" value="Ribokinase-like"/>
    <property type="match status" value="1"/>
</dbReference>
<keyword evidence="7 12" id="KW-0418">Kinase</keyword>
<organism evidence="12 13">
    <name type="scientific">Paenarthrobacter aurescens (strain TC1)</name>
    <dbReference type="NCBI Taxonomy" id="290340"/>
    <lineage>
        <taxon>Bacteria</taxon>
        <taxon>Bacillati</taxon>
        <taxon>Actinomycetota</taxon>
        <taxon>Actinomycetes</taxon>
        <taxon>Micrococcales</taxon>
        <taxon>Micrococcaceae</taxon>
        <taxon>Paenarthrobacter</taxon>
    </lineage>
</organism>
<dbReference type="InterPro" id="IPR004305">
    <property type="entry name" value="Thiaminase-2/PQQC"/>
</dbReference>
<dbReference type="GO" id="GO:0008902">
    <property type="term" value="F:hydroxymethylpyrimidine kinase activity"/>
    <property type="evidence" value="ECO:0007669"/>
    <property type="project" value="UniProtKB-EC"/>
</dbReference>
<dbReference type="STRING" id="290340.AAur_2368"/>
<dbReference type="Gene3D" id="1.20.910.10">
    <property type="entry name" value="Heme oxygenase-like"/>
    <property type="match status" value="1"/>
</dbReference>
<keyword evidence="5 12" id="KW-0808">Transferase</keyword>
<name>A1R790_PAEAT</name>
<sequence>MTASPYSAVYPLDAPNPGRATPRVLSIAGSDPSGGAGIQADLKSIAALGGYGMAAITALTAQNTMGVIAVHVPPAQFLRQQLDAISSDITIDAVKIGMLGDATVIDEVRGWIEEVRPAVVVLDPVMVATSGDRLLRESAEKALRSLLPLADLITPNLPELAMLLGEPEATEWESALDQGKRLAAEYGNTVLVKGGHLPGPVCPDALVNTSGMLSRDVIEITGPRVETRNSHGTGCSLSSALATVQARRGDWEVSLQEAKSWLLGALTTSGALEVGQGNGPVHHFHHLQQASKPGAFAATLWKEAGPELESIYGLPFIQGLQSGELPERDFNYYLAQDAIYLNGYSRVLARAGALAPTEEEQLFWAKASQQCLEVESELHRNWLSTREASTATGPVTKSYVDHLLATSASGSYAVVLAAILPCYWLYAEVGRQLHASYVDAGAPADHAYAEWLKTYADEDFAAATRKAINFTDAAAIAGSEMERAAMMDAFIQSCRYETAFFDAPRLFAQPSIGRG</sequence>
<feature type="domain" description="Thiaminase-2/PQQC" evidence="10">
    <location>
        <begin position="315"/>
        <end position="503"/>
    </location>
</feature>
<evidence type="ECO:0000256" key="9">
    <source>
        <dbReference type="ARBA" id="ARBA00022977"/>
    </source>
</evidence>
<comment type="function">
    <text evidence="3">Catalyzes the phosphorylation of hydroxymethylpyrimidine phosphate (HMP-P) to HMP-PP, and of HMP to HMP-P.</text>
</comment>
<dbReference type="CDD" id="cd19365">
    <property type="entry name" value="TenA_C-like"/>
    <property type="match status" value="1"/>
</dbReference>
<dbReference type="Gene3D" id="3.40.1190.20">
    <property type="match status" value="1"/>
</dbReference>
<evidence type="ECO:0000256" key="4">
    <source>
        <dbReference type="ARBA" id="ARBA00004769"/>
    </source>
</evidence>
<evidence type="ECO:0000259" key="11">
    <source>
        <dbReference type="Pfam" id="PF08543"/>
    </source>
</evidence>
<comment type="pathway">
    <text evidence="4">Cofactor biosynthesis; thiamine diphosphate biosynthesis; 4-amino-2-methyl-5-diphosphomethylpyrimidine from 5-amino-1-(5-phospho-D-ribosyl)imidazole: step 3/3.</text>
</comment>